<gene>
    <name evidence="2" type="ORF">DPMN_191336</name>
</gene>
<evidence type="ECO:0000256" key="1">
    <source>
        <dbReference type="SAM" id="MobiDB-lite"/>
    </source>
</evidence>
<evidence type="ECO:0000313" key="3">
    <source>
        <dbReference type="Proteomes" id="UP000828390"/>
    </source>
</evidence>
<sequence>MIETDSEIENSQTVVKKLQKNNDSKSGANVKIGKNEQSNNENLLKVTTRASKRLSSTNLQEHSTPSKRTLRSSGGKTDFNETDLDVTPWRKTRCSASKAEKMDTTTDEIKQEPIETEFVTPVTIHGRGRQKAGTQRYIYSYNFMSKDFKKRNLVK</sequence>
<comment type="caution">
    <text evidence="2">The sequence shown here is derived from an EMBL/GenBank/DDBJ whole genome shotgun (WGS) entry which is preliminary data.</text>
</comment>
<evidence type="ECO:0000313" key="2">
    <source>
        <dbReference type="EMBL" id="KAH3689952.1"/>
    </source>
</evidence>
<feature type="compositionally biased region" description="Polar residues" evidence="1">
    <location>
        <begin position="53"/>
        <end position="75"/>
    </location>
</feature>
<dbReference type="AlphaFoldDB" id="A0A9D3Y073"/>
<reference evidence="2" key="1">
    <citation type="journal article" date="2019" name="bioRxiv">
        <title>The Genome of the Zebra Mussel, Dreissena polymorpha: A Resource for Invasive Species Research.</title>
        <authorList>
            <person name="McCartney M.A."/>
            <person name="Auch B."/>
            <person name="Kono T."/>
            <person name="Mallez S."/>
            <person name="Zhang Y."/>
            <person name="Obille A."/>
            <person name="Becker A."/>
            <person name="Abrahante J.E."/>
            <person name="Garbe J."/>
            <person name="Badalamenti J.P."/>
            <person name="Herman A."/>
            <person name="Mangelson H."/>
            <person name="Liachko I."/>
            <person name="Sullivan S."/>
            <person name="Sone E.D."/>
            <person name="Koren S."/>
            <person name="Silverstein K.A.T."/>
            <person name="Beckman K.B."/>
            <person name="Gohl D.M."/>
        </authorList>
    </citation>
    <scope>NUCLEOTIDE SEQUENCE</scope>
    <source>
        <strain evidence="2">Duluth1</strain>
        <tissue evidence="2">Whole animal</tissue>
    </source>
</reference>
<feature type="region of interest" description="Disordered" evidence="1">
    <location>
        <begin position="16"/>
        <end position="84"/>
    </location>
</feature>
<proteinExistence type="predicted"/>
<organism evidence="2 3">
    <name type="scientific">Dreissena polymorpha</name>
    <name type="common">Zebra mussel</name>
    <name type="synonym">Mytilus polymorpha</name>
    <dbReference type="NCBI Taxonomy" id="45954"/>
    <lineage>
        <taxon>Eukaryota</taxon>
        <taxon>Metazoa</taxon>
        <taxon>Spiralia</taxon>
        <taxon>Lophotrochozoa</taxon>
        <taxon>Mollusca</taxon>
        <taxon>Bivalvia</taxon>
        <taxon>Autobranchia</taxon>
        <taxon>Heteroconchia</taxon>
        <taxon>Euheterodonta</taxon>
        <taxon>Imparidentia</taxon>
        <taxon>Neoheterodontei</taxon>
        <taxon>Myida</taxon>
        <taxon>Dreissenoidea</taxon>
        <taxon>Dreissenidae</taxon>
        <taxon>Dreissena</taxon>
    </lineage>
</organism>
<dbReference type="Proteomes" id="UP000828390">
    <property type="component" value="Unassembled WGS sequence"/>
</dbReference>
<name>A0A9D3Y073_DREPO</name>
<protein>
    <submittedName>
        <fullName evidence="2">Uncharacterized protein</fullName>
    </submittedName>
</protein>
<accession>A0A9D3Y073</accession>
<reference evidence="2" key="2">
    <citation type="submission" date="2020-11" db="EMBL/GenBank/DDBJ databases">
        <authorList>
            <person name="McCartney M.A."/>
            <person name="Auch B."/>
            <person name="Kono T."/>
            <person name="Mallez S."/>
            <person name="Becker A."/>
            <person name="Gohl D.M."/>
            <person name="Silverstein K.A.T."/>
            <person name="Koren S."/>
            <person name="Bechman K.B."/>
            <person name="Herman A."/>
            <person name="Abrahante J.E."/>
            <person name="Garbe J."/>
        </authorList>
    </citation>
    <scope>NUCLEOTIDE SEQUENCE</scope>
    <source>
        <strain evidence="2">Duluth1</strain>
        <tissue evidence="2">Whole animal</tissue>
    </source>
</reference>
<keyword evidence="3" id="KW-1185">Reference proteome</keyword>
<dbReference type="EMBL" id="JAIWYP010000087">
    <property type="protein sequence ID" value="KAH3689952.1"/>
    <property type="molecule type" value="Genomic_DNA"/>
</dbReference>